<evidence type="ECO:0000313" key="2">
    <source>
        <dbReference type="EMBL" id="MDQ0336314.1"/>
    </source>
</evidence>
<sequence length="149" mass="17262">MIFKGINQQTVEFKILNYQFPEVQNCVYDSNWLQIYLQVKSDCGEWESTDPSLLVSEVKACISWFTHLANNQTVSHSLSFLEPNLEFILLKNESELKTVRIVFSLESRPKDTDNTKSYVVDCEWTPAELHTIVSQLQLELANFPERALN</sequence>
<evidence type="ECO:0000313" key="4">
    <source>
        <dbReference type="Proteomes" id="UP001231587"/>
    </source>
</evidence>
<reference evidence="1" key="1">
    <citation type="submission" date="2021-03" db="EMBL/GenBank/DDBJ databases">
        <title>Genomic Encyclopedia of Type Strains, Phase IV (KMG-IV): sequencing the most valuable type-strain genomes for metagenomic binning, comparative biology and taxonomic classification.</title>
        <authorList>
            <person name="Goeker M."/>
        </authorList>
    </citation>
    <scope>NUCLEOTIDE SEQUENCE</scope>
    <source>
        <strain evidence="1">DSM 15523</strain>
        <strain evidence="2 4">DSM 16476</strain>
    </source>
</reference>
<gene>
    <name evidence="1" type="ORF">J2Z56_002720</name>
    <name evidence="2" type="ORF">J2Z57_002767</name>
</gene>
<proteinExistence type="predicted"/>
<keyword evidence="4" id="KW-1185">Reference proteome</keyword>
<dbReference type="AlphaFoldDB" id="A0A9X0YLG1"/>
<dbReference type="RefSeq" id="WP_057781696.1">
    <property type="nucleotide sequence ID" value="NZ_JAGGJQ010000008.1"/>
</dbReference>
<accession>A0A9X0YLG1</accession>
<name>A0A9X0YLG1_9FLAO</name>
<protein>
    <submittedName>
        <fullName evidence="1">Uncharacterized protein</fullName>
    </submittedName>
</protein>
<comment type="caution">
    <text evidence="1">The sequence shown here is derived from an EMBL/GenBank/DDBJ whole genome shotgun (WGS) entry which is preliminary data.</text>
</comment>
<dbReference type="Proteomes" id="UP001231587">
    <property type="component" value="Unassembled WGS sequence"/>
</dbReference>
<dbReference type="EMBL" id="JAUSUU010000008">
    <property type="protein sequence ID" value="MDQ0336314.1"/>
    <property type="molecule type" value="Genomic_DNA"/>
</dbReference>
<dbReference type="EMBL" id="JAGGJQ010000008">
    <property type="protein sequence ID" value="MBP1840789.1"/>
    <property type="molecule type" value="Genomic_DNA"/>
</dbReference>
<dbReference type="InterPro" id="IPR056510">
    <property type="entry name" value="WapI"/>
</dbReference>
<organism evidence="1 3">
    <name type="scientific">Formosa algae</name>
    <dbReference type="NCBI Taxonomy" id="225843"/>
    <lineage>
        <taxon>Bacteria</taxon>
        <taxon>Pseudomonadati</taxon>
        <taxon>Bacteroidota</taxon>
        <taxon>Flavobacteriia</taxon>
        <taxon>Flavobacteriales</taxon>
        <taxon>Flavobacteriaceae</taxon>
        <taxon>Formosa</taxon>
    </lineage>
</organism>
<dbReference type="Proteomes" id="UP001138672">
    <property type="component" value="Unassembled WGS sequence"/>
</dbReference>
<dbReference type="Pfam" id="PF24716">
    <property type="entry name" value="WapI"/>
    <property type="match status" value="1"/>
</dbReference>
<dbReference type="OrthoDB" id="7210783at2"/>
<evidence type="ECO:0000313" key="3">
    <source>
        <dbReference type="Proteomes" id="UP001138672"/>
    </source>
</evidence>
<evidence type="ECO:0000313" key="1">
    <source>
        <dbReference type="EMBL" id="MBP1840789.1"/>
    </source>
</evidence>